<dbReference type="Pfam" id="PF06452">
    <property type="entry name" value="CBM9_1"/>
    <property type="match status" value="1"/>
</dbReference>
<dbReference type="EMBL" id="LVEO01000013">
    <property type="protein sequence ID" value="OCB72329.1"/>
    <property type="molecule type" value="Genomic_DNA"/>
</dbReference>
<dbReference type="GO" id="GO:0016052">
    <property type="term" value="P:carbohydrate catabolic process"/>
    <property type="evidence" value="ECO:0007669"/>
    <property type="project" value="InterPro"/>
</dbReference>
<dbReference type="STRING" id="551990.SAMN05192550_1183"/>
<feature type="domain" description="Carbohydrate-binding" evidence="1">
    <location>
        <begin position="37"/>
        <end position="192"/>
    </location>
</feature>
<evidence type="ECO:0000313" key="4">
    <source>
        <dbReference type="EMBL" id="SDI92997.1"/>
    </source>
</evidence>
<evidence type="ECO:0000313" key="3">
    <source>
        <dbReference type="EMBL" id="OCB72329.1"/>
    </source>
</evidence>
<keyword evidence="6" id="KW-1185">Reference proteome</keyword>
<dbReference type="AlphaFoldDB" id="A0A1B9DRL9"/>
<dbReference type="GO" id="GO:0004553">
    <property type="term" value="F:hydrolase activity, hydrolyzing O-glycosyl compounds"/>
    <property type="evidence" value="ECO:0007669"/>
    <property type="project" value="InterPro"/>
</dbReference>
<dbReference type="Gene3D" id="2.60.40.1190">
    <property type="match status" value="1"/>
</dbReference>
<keyword evidence="3" id="KW-0378">Hydrolase</keyword>
<reference evidence="5" key="1">
    <citation type="submission" date="2016-03" db="EMBL/GenBank/DDBJ databases">
        <title>Draft genome sequence of Paenibacillus glacialis DSM 22343.</title>
        <authorList>
            <person name="Shin S.-K."/>
            <person name="Yi H."/>
        </authorList>
    </citation>
    <scope>NUCLEOTIDE SEQUENCE [LARGE SCALE GENOMIC DNA]</scope>
    <source>
        <strain evidence="5">NBRC 105008</strain>
    </source>
</reference>
<reference evidence="3" key="2">
    <citation type="submission" date="2016-03" db="EMBL/GenBank/DDBJ databases">
        <authorList>
            <person name="Ploux O."/>
        </authorList>
    </citation>
    <scope>NUCLEOTIDE SEQUENCE</scope>
    <source>
        <strain evidence="3">NBRC 105008</strain>
    </source>
</reference>
<dbReference type="GO" id="GO:0030246">
    <property type="term" value="F:carbohydrate binding"/>
    <property type="evidence" value="ECO:0007669"/>
    <property type="project" value="InterPro"/>
</dbReference>
<evidence type="ECO:0000259" key="1">
    <source>
        <dbReference type="Pfam" id="PF06452"/>
    </source>
</evidence>
<dbReference type="Proteomes" id="UP000182367">
    <property type="component" value="Unassembled WGS sequence"/>
</dbReference>
<dbReference type="EMBL" id="FNEO01000001">
    <property type="protein sequence ID" value="SDI92997.1"/>
    <property type="molecule type" value="Genomic_DNA"/>
</dbReference>
<evidence type="ECO:0000313" key="6">
    <source>
        <dbReference type="Proteomes" id="UP000182367"/>
    </source>
</evidence>
<name>A0A1B9DRL9_9FLAO</name>
<evidence type="ECO:0000259" key="2">
    <source>
        <dbReference type="Pfam" id="PF19313"/>
    </source>
</evidence>
<dbReference type="Pfam" id="PF19313">
    <property type="entry name" value="DUF5916"/>
    <property type="match status" value="1"/>
</dbReference>
<evidence type="ECO:0000313" key="5">
    <source>
        <dbReference type="Proteomes" id="UP000093226"/>
    </source>
</evidence>
<dbReference type="RefSeq" id="WP_066326823.1">
    <property type="nucleotide sequence ID" value="NZ_BJVF01000001.1"/>
</dbReference>
<protein>
    <submittedName>
        <fullName evidence="4">Carbohydrate family 9 binding domain-like</fullName>
    </submittedName>
    <submittedName>
        <fullName evidence="3">Hydrolase</fullName>
    </submittedName>
</protein>
<comment type="caution">
    <text evidence="3">The sequence shown here is derived from an EMBL/GenBank/DDBJ whole genome shotgun (WGS) entry which is preliminary data.</text>
</comment>
<reference evidence="4 6" key="3">
    <citation type="submission" date="2016-10" db="EMBL/GenBank/DDBJ databases">
        <authorList>
            <person name="Varghese N."/>
            <person name="Submissions S."/>
        </authorList>
    </citation>
    <scope>NUCLEOTIDE SEQUENCE [LARGE SCALE GENOMIC DNA]</scope>
    <source>
        <strain evidence="4 6">Gm-149</strain>
    </source>
</reference>
<accession>A0A1B9DRL9</accession>
<gene>
    <name evidence="3" type="ORF">FBGL_06660</name>
    <name evidence="4" type="ORF">SAMN05192550_1183</name>
</gene>
<dbReference type="CDD" id="cd09618">
    <property type="entry name" value="CBM9_like_2"/>
    <property type="match status" value="1"/>
</dbReference>
<sequence length="804" mass="93053">MTLSRFIIYCFFTLLNLSAFAQKKVLLAKSKEGNINIDGKIDEEEWQKNSEIASDFIMFTPDNGKLIDKEKKTEVKILYDNEAIYISAVLNDNEPHKIQRELTERDIFGVADNFAVFINGFNDGQQDYRFYVSAAGTQMDCIATEGNEDYTWDAIWQSSVKITNTGWIVEMKIPYAAIRFPKNKKQTWGINFLREIKRTTQKYTWNHINTKIGAVVTQTGQLNGIENISPSTRLFFIPYTSAYYQKDNFTSDKTLKAGLDIKYGINDAFTVDAILVPDFGQTKFDNAILNLEPFEQKLNENRPFFTEGTNLFNIGGLFYSRRIGGSPIVSKEEVESGLNSNENITEYPNTVNLINAVKLSGRTKDGLGIGFLNAVTEKTFAKIKNTDTDNIKKEVINPLTNYNIVVFDQRFRQNSSVSFINTNTSRNGSFRDANVSGLVFDLNTKANTYNLSGDFKYSTINDIQDSNGFKTSLNFAKTSGKYRYLFTGKYTSKNYDTNDLGILYYYNYYSGYVNGSYRILNPNKIFNSFLIEQEVNLDIDNTTNKIQNTSWFQTIVTATTLNLYYFQLGINFLPFETFDFYMPLKEGRYLYIPSKISGYLEIESNKNKNLTFDITPSFVKYNEADRFTYKIYAGPKYRFNDKFSLAFSTDYTKEANTIGWVGTINSDIIFARRNREIIQSELTGKYAINNKMTFNLKARYYWSYSDNRHYFKLEDNGHLTHNDSYNLNKNRNFNSWNFDLSYSWWFAPGSQLSVLYRNYAQEDTNMIEKNLSKNLNTIFNSNMTNIFSISLRYFIDYNNIKHKL</sequence>
<dbReference type="InterPro" id="IPR010502">
    <property type="entry name" value="Carb-bd_dom_fam9"/>
</dbReference>
<dbReference type="OrthoDB" id="9786766at2"/>
<organism evidence="3 5">
    <name type="scientific">Flavobacterium glycines</name>
    <dbReference type="NCBI Taxonomy" id="551990"/>
    <lineage>
        <taxon>Bacteria</taxon>
        <taxon>Pseudomonadati</taxon>
        <taxon>Bacteroidota</taxon>
        <taxon>Flavobacteriia</taxon>
        <taxon>Flavobacteriales</taxon>
        <taxon>Flavobacteriaceae</taxon>
        <taxon>Flavobacterium</taxon>
    </lineage>
</organism>
<proteinExistence type="predicted"/>
<dbReference type="InterPro" id="IPR045670">
    <property type="entry name" value="DUF5916"/>
</dbReference>
<dbReference type="Proteomes" id="UP000093226">
    <property type="component" value="Unassembled WGS sequence"/>
</dbReference>
<dbReference type="SUPFAM" id="SSF49344">
    <property type="entry name" value="CBD9-like"/>
    <property type="match status" value="1"/>
</dbReference>
<feature type="domain" description="DUF5916" evidence="2">
    <location>
        <begin position="230"/>
        <end position="803"/>
    </location>
</feature>